<dbReference type="OrthoDB" id="9977870at2759"/>
<dbReference type="AlphaFoldDB" id="A0A2K3QJ96"/>
<dbReference type="STRING" id="45235.A0A2K3QJ96"/>
<keyword evidence="3" id="KW-1185">Reference proteome</keyword>
<name>A0A2K3QJ96_9HYPO</name>
<evidence type="ECO:0000313" key="3">
    <source>
        <dbReference type="Proteomes" id="UP000236621"/>
    </source>
</evidence>
<evidence type="ECO:0000313" key="2">
    <source>
        <dbReference type="EMBL" id="PNY27601.1"/>
    </source>
</evidence>
<sequence length="113" mass="12289">MGMSMGMGMGMVAAPAPQGRGLRQHSIEEELYNTAAHTPRSERVVGGRMSRAYEAEVEVHSPRSRRRAREERPRSSDMAGLSGHGGQGMNRVSQWRSFVEPGVPEGESTVGHA</sequence>
<proteinExistence type="predicted"/>
<protein>
    <submittedName>
        <fullName evidence="2">E3 ubiquitin-protein ligase itt1</fullName>
    </submittedName>
</protein>
<feature type="region of interest" description="Disordered" evidence="1">
    <location>
        <begin position="53"/>
        <end position="113"/>
    </location>
</feature>
<organism evidence="2 3">
    <name type="scientific">Tolypocladium capitatum</name>
    <dbReference type="NCBI Taxonomy" id="45235"/>
    <lineage>
        <taxon>Eukaryota</taxon>
        <taxon>Fungi</taxon>
        <taxon>Dikarya</taxon>
        <taxon>Ascomycota</taxon>
        <taxon>Pezizomycotina</taxon>
        <taxon>Sordariomycetes</taxon>
        <taxon>Hypocreomycetidae</taxon>
        <taxon>Hypocreales</taxon>
        <taxon>Ophiocordycipitaceae</taxon>
        <taxon>Tolypocladium</taxon>
    </lineage>
</organism>
<gene>
    <name evidence="2" type="ORF">TCAP_02476</name>
</gene>
<comment type="caution">
    <text evidence="2">The sequence shown here is derived from an EMBL/GenBank/DDBJ whole genome shotgun (WGS) entry which is preliminary data.</text>
</comment>
<accession>A0A2K3QJ96</accession>
<reference evidence="2 3" key="1">
    <citation type="submission" date="2017-08" db="EMBL/GenBank/DDBJ databases">
        <title>Harnessing the power of phylogenomics to disentangle the directionality and signatures of interkingdom host jumping in the parasitic fungal genus Tolypocladium.</title>
        <authorList>
            <person name="Quandt C.A."/>
            <person name="Patterson W."/>
            <person name="Spatafora J.W."/>
        </authorList>
    </citation>
    <scope>NUCLEOTIDE SEQUENCE [LARGE SCALE GENOMIC DNA]</scope>
    <source>
        <strain evidence="2 3">CBS 113982</strain>
    </source>
</reference>
<dbReference type="EMBL" id="NRSZ01000380">
    <property type="protein sequence ID" value="PNY27601.1"/>
    <property type="molecule type" value="Genomic_DNA"/>
</dbReference>
<evidence type="ECO:0000256" key="1">
    <source>
        <dbReference type="SAM" id="MobiDB-lite"/>
    </source>
</evidence>
<dbReference type="Proteomes" id="UP000236621">
    <property type="component" value="Unassembled WGS sequence"/>
</dbReference>